<keyword evidence="2" id="KW-1185">Reference proteome</keyword>
<reference evidence="1" key="1">
    <citation type="submission" date="2018-11" db="EMBL/GenBank/DDBJ databases">
        <authorList>
            <consortium name="Pathogen Informatics"/>
        </authorList>
    </citation>
    <scope>NUCLEOTIDE SEQUENCE</scope>
</reference>
<dbReference type="EMBL" id="CAAALY010270409">
    <property type="protein sequence ID" value="VEL41662.1"/>
    <property type="molecule type" value="Genomic_DNA"/>
</dbReference>
<dbReference type="Proteomes" id="UP000784294">
    <property type="component" value="Unassembled WGS sequence"/>
</dbReference>
<comment type="caution">
    <text evidence="1">The sequence shown here is derived from an EMBL/GenBank/DDBJ whole genome shotgun (WGS) entry which is preliminary data.</text>
</comment>
<dbReference type="OrthoDB" id="5371837at2759"/>
<gene>
    <name evidence="1" type="ORF">PXEA_LOCUS35102</name>
</gene>
<accession>A0A3S5BB46</accession>
<feature type="non-terminal residue" evidence="1">
    <location>
        <position position="1"/>
    </location>
</feature>
<name>A0A3S5BB46_9PLAT</name>
<evidence type="ECO:0000313" key="1">
    <source>
        <dbReference type="EMBL" id="VEL41662.1"/>
    </source>
</evidence>
<evidence type="ECO:0000313" key="2">
    <source>
        <dbReference type="Proteomes" id="UP000784294"/>
    </source>
</evidence>
<dbReference type="AlphaFoldDB" id="A0A3S5BB46"/>
<sequence>PLISVNYIHSASFHSLCFWHYLIFTCIFFDLNFDGQLSHTSLSALVVWRPTDRSTSLLRILFVSPNAHQARVLASLEAVATANCFLRHAKPTSAQISGTEYVTTTASAGPADKRPTRLSTIPTSGRSYRFLLSPLLVYLCGRVFLLDCI</sequence>
<proteinExistence type="predicted"/>
<organism evidence="1 2">
    <name type="scientific">Protopolystoma xenopodis</name>
    <dbReference type="NCBI Taxonomy" id="117903"/>
    <lineage>
        <taxon>Eukaryota</taxon>
        <taxon>Metazoa</taxon>
        <taxon>Spiralia</taxon>
        <taxon>Lophotrochozoa</taxon>
        <taxon>Platyhelminthes</taxon>
        <taxon>Monogenea</taxon>
        <taxon>Polyopisthocotylea</taxon>
        <taxon>Polystomatidea</taxon>
        <taxon>Polystomatidae</taxon>
        <taxon>Protopolystoma</taxon>
    </lineage>
</organism>
<protein>
    <submittedName>
        <fullName evidence="1">Uncharacterized protein</fullName>
    </submittedName>
</protein>